<evidence type="ECO:0000313" key="2">
    <source>
        <dbReference type="EMBL" id="SOQ34208.1"/>
    </source>
</evidence>
<reference evidence="2" key="1">
    <citation type="submission" date="2016-07" db="EMBL/GenBank/DDBJ databases">
        <authorList>
            <person name="Bretaudeau A."/>
        </authorList>
    </citation>
    <scope>NUCLEOTIDE SEQUENCE</scope>
    <source>
        <strain evidence="2">Rice</strain>
        <tissue evidence="2">Whole body</tissue>
    </source>
</reference>
<organism evidence="2">
    <name type="scientific">Spodoptera frugiperda</name>
    <name type="common">Fall armyworm</name>
    <dbReference type="NCBI Taxonomy" id="7108"/>
    <lineage>
        <taxon>Eukaryota</taxon>
        <taxon>Metazoa</taxon>
        <taxon>Ecdysozoa</taxon>
        <taxon>Arthropoda</taxon>
        <taxon>Hexapoda</taxon>
        <taxon>Insecta</taxon>
        <taxon>Pterygota</taxon>
        <taxon>Neoptera</taxon>
        <taxon>Endopterygota</taxon>
        <taxon>Lepidoptera</taxon>
        <taxon>Glossata</taxon>
        <taxon>Ditrysia</taxon>
        <taxon>Noctuoidea</taxon>
        <taxon>Noctuidae</taxon>
        <taxon>Amphipyrinae</taxon>
        <taxon>Spodoptera</taxon>
    </lineage>
</organism>
<sequence>MSSVRRRRDVAHAAHDASYVPFLTWPTSSSARRRNTLVGTTLRCGTCRNFGGTTLLLQFHQPVIQYIIPAGFSGHTTGEQPATSTPSHPGPSSQPAAGKRADGSPDGKQSLPPRRYKCVAGILRVKNLRVVGESGIECNWASGNLTHKTKHNTSVVSRRISVRLWYHSCRASPFVPLVSLRCFLGISVNSNNINNSPRQSIAFLWGENHPMTSPALGEARGSVRLLLTKNHPVPTPVFRAGAPKRYKCVAGLLVVRNLRVVGESGIVKIGTGVMGPPITSLTQRNTTRALFHVGFLGDTHNPMTSPALDMARGSVRLLLINKHPVSSPAFRAGAGAPVNQLGSPQLRK</sequence>
<evidence type="ECO:0000256" key="1">
    <source>
        <dbReference type="SAM" id="MobiDB-lite"/>
    </source>
</evidence>
<accession>A0A2H1V024</accession>
<feature type="region of interest" description="Disordered" evidence="1">
    <location>
        <begin position="75"/>
        <end position="113"/>
    </location>
</feature>
<protein>
    <submittedName>
        <fullName evidence="2">SFRICE_019523</fullName>
    </submittedName>
</protein>
<dbReference type="EMBL" id="ODYU01000070">
    <property type="protein sequence ID" value="SOQ34208.1"/>
    <property type="molecule type" value="Genomic_DNA"/>
</dbReference>
<feature type="compositionally biased region" description="Polar residues" evidence="1">
    <location>
        <begin position="75"/>
        <end position="95"/>
    </location>
</feature>
<gene>
    <name evidence="2" type="ORF">SFRICE_019523</name>
</gene>
<name>A0A2H1V024_SPOFR</name>
<proteinExistence type="predicted"/>
<dbReference type="AlphaFoldDB" id="A0A2H1V024"/>